<dbReference type="Proteomes" id="UP000317318">
    <property type="component" value="Chromosome"/>
</dbReference>
<sequence length="150" mass="15515">MADRLRNANRNRNAPPRSPLDSRLSPLDSRLSPLTSHLSPPKKDAPDGETVGSVESRPGVKFDAKGGRAEAMESSLASKCPQSPTSVAYHFECGTAQVGAQQVGTAQVGSQLGTAHVGAQHVGTAQVGALQVTGALQLTSTAQQTGSWQS</sequence>
<reference evidence="2 3" key="1">
    <citation type="submission" date="2019-02" db="EMBL/GenBank/DDBJ databases">
        <title>Deep-cultivation of Planctomycetes and their phenomic and genomic characterization uncovers novel biology.</title>
        <authorList>
            <person name="Wiegand S."/>
            <person name="Jogler M."/>
            <person name="Boedeker C."/>
            <person name="Pinto D."/>
            <person name="Vollmers J."/>
            <person name="Rivas-Marin E."/>
            <person name="Kohn T."/>
            <person name="Peeters S.H."/>
            <person name="Heuer A."/>
            <person name="Rast P."/>
            <person name="Oberbeckmann S."/>
            <person name="Bunk B."/>
            <person name="Jeske O."/>
            <person name="Meyerdierks A."/>
            <person name="Storesund J.E."/>
            <person name="Kallscheuer N."/>
            <person name="Luecker S."/>
            <person name="Lage O.M."/>
            <person name="Pohl T."/>
            <person name="Merkel B.J."/>
            <person name="Hornburger P."/>
            <person name="Mueller R.-W."/>
            <person name="Bruemmer F."/>
            <person name="Labrenz M."/>
            <person name="Spormann A.M."/>
            <person name="Op den Camp H."/>
            <person name="Overmann J."/>
            <person name="Amann R."/>
            <person name="Jetten M.S.M."/>
            <person name="Mascher T."/>
            <person name="Medema M.H."/>
            <person name="Devos D.P."/>
            <person name="Kaster A.-K."/>
            <person name="Ovreas L."/>
            <person name="Rohde M."/>
            <person name="Galperin M.Y."/>
            <person name="Jogler C."/>
        </authorList>
    </citation>
    <scope>NUCLEOTIDE SEQUENCE [LARGE SCALE GENOMIC DNA]</scope>
    <source>
        <strain evidence="2 3">Pan189</strain>
    </source>
</reference>
<accession>A0A517R1Z1</accession>
<dbReference type="AlphaFoldDB" id="A0A517R1Z1"/>
<name>A0A517R1Z1_9PLAN</name>
<dbReference type="EMBL" id="CP036268">
    <property type="protein sequence ID" value="QDT37899.1"/>
    <property type="molecule type" value="Genomic_DNA"/>
</dbReference>
<proteinExistence type="predicted"/>
<feature type="compositionally biased region" description="Polar residues" evidence="1">
    <location>
        <begin position="75"/>
        <end position="84"/>
    </location>
</feature>
<keyword evidence="3" id="KW-1185">Reference proteome</keyword>
<evidence type="ECO:0000256" key="1">
    <source>
        <dbReference type="SAM" id="MobiDB-lite"/>
    </source>
</evidence>
<protein>
    <submittedName>
        <fullName evidence="2">Uncharacterized protein</fullName>
    </submittedName>
</protein>
<dbReference type="KEGG" id="svp:Pan189_22820"/>
<evidence type="ECO:0000313" key="2">
    <source>
        <dbReference type="EMBL" id="QDT37899.1"/>
    </source>
</evidence>
<organism evidence="2 3">
    <name type="scientific">Stratiformator vulcanicus</name>
    <dbReference type="NCBI Taxonomy" id="2527980"/>
    <lineage>
        <taxon>Bacteria</taxon>
        <taxon>Pseudomonadati</taxon>
        <taxon>Planctomycetota</taxon>
        <taxon>Planctomycetia</taxon>
        <taxon>Planctomycetales</taxon>
        <taxon>Planctomycetaceae</taxon>
        <taxon>Stratiformator</taxon>
    </lineage>
</organism>
<feature type="compositionally biased region" description="Low complexity" evidence="1">
    <location>
        <begin position="8"/>
        <end position="34"/>
    </location>
</feature>
<feature type="region of interest" description="Disordered" evidence="1">
    <location>
        <begin position="1"/>
        <end position="84"/>
    </location>
</feature>
<gene>
    <name evidence="2" type="ORF">Pan189_22820</name>
</gene>
<feature type="compositionally biased region" description="Basic and acidic residues" evidence="1">
    <location>
        <begin position="58"/>
        <end position="71"/>
    </location>
</feature>
<evidence type="ECO:0000313" key="3">
    <source>
        <dbReference type="Proteomes" id="UP000317318"/>
    </source>
</evidence>